<organism evidence="1 2">
    <name type="scientific">Fistulifera solaris</name>
    <name type="common">Oleaginous diatom</name>
    <dbReference type="NCBI Taxonomy" id="1519565"/>
    <lineage>
        <taxon>Eukaryota</taxon>
        <taxon>Sar</taxon>
        <taxon>Stramenopiles</taxon>
        <taxon>Ochrophyta</taxon>
        <taxon>Bacillariophyta</taxon>
        <taxon>Bacillariophyceae</taxon>
        <taxon>Bacillariophycidae</taxon>
        <taxon>Naviculales</taxon>
        <taxon>Naviculaceae</taxon>
        <taxon>Fistulifera</taxon>
    </lineage>
</organism>
<sequence>MPNNGHSGFIHERAINLARRWSVQNENDLMQEDMFDSTMDMKHVYNHDYCKELASHMIHLKSLPMECMKFTDVSSDLRRRDADTTHPTQILS</sequence>
<evidence type="ECO:0000313" key="2">
    <source>
        <dbReference type="Proteomes" id="UP000198406"/>
    </source>
</evidence>
<gene>
    <name evidence="1" type="ORF">FisN_15Hh216</name>
</gene>
<keyword evidence="2" id="KW-1185">Reference proteome</keyword>
<protein>
    <submittedName>
        <fullName evidence="1">Uncharacterized protein</fullName>
    </submittedName>
</protein>
<dbReference type="InParanoid" id="A0A1Z5JFE1"/>
<accession>A0A1Z5JFE1</accession>
<dbReference type="OrthoDB" id="39724at2759"/>
<dbReference type="EMBL" id="BDSP01000055">
    <property type="protein sequence ID" value="GAX12737.1"/>
    <property type="molecule type" value="Genomic_DNA"/>
</dbReference>
<reference evidence="1 2" key="1">
    <citation type="journal article" date="2015" name="Plant Cell">
        <title>Oil accumulation by the oleaginous diatom Fistulifera solaris as revealed by the genome and transcriptome.</title>
        <authorList>
            <person name="Tanaka T."/>
            <person name="Maeda Y."/>
            <person name="Veluchamy A."/>
            <person name="Tanaka M."/>
            <person name="Abida H."/>
            <person name="Marechal E."/>
            <person name="Bowler C."/>
            <person name="Muto M."/>
            <person name="Sunaga Y."/>
            <person name="Tanaka M."/>
            <person name="Yoshino T."/>
            <person name="Taniguchi T."/>
            <person name="Fukuda Y."/>
            <person name="Nemoto M."/>
            <person name="Matsumoto M."/>
            <person name="Wong P.S."/>
            <person name="Aburatani S."/>
            <person name="Fujibuchi W."/>
        </authorList>
    </citation>
    <scope>NUCLEOTIDE SEQUENCE [LARGE SCALE GENOMIC DNA]</scope>
    <source>
        <strain evidence="1 2">JPCC DA0580</strain>
    </source>
</reference>
<evidence type="ECO:0000313" key="1">
    <source>
        <dbReference type="EMBL" id="GAX12737.1"/>
    </source>
</evidence>
<name>A0A1Z5JFE1_FISSO</name>
<proteinExistence type="predicted"/>
<comment type="caution">
    <text evidence="1">The sequence shown here is derived from an EMBL/GenBank/DDBJ whole genome shotgun (WGS) entry which is preliminary data.</text>
</comment>
<dbReference type="Proteomes" id="UP000198406">
    <property type="component" value="Unassembled WGS sequence"/>
</dbReference>
<dbReference type="AlphaFoldDB" id="A0A1Z5JFE1"/>